<dbReference type="Gene3D" id="1.10.238.10">
    <property type="entry name" value="EF-hand"/>
    <property type="match status" value="1"/>
</dbReference>
<dbReference type="Gene3D" id="1.25.70.10">
    <property type="entry name" value="Transcription termination factor 3, mitochondrial"/>
    <property type="match status" value="1"/>
</dbReference>
<sequence>MPLFPSAVERPRISAGSMEGVLGQGSGARWLVVTALAVVGFHTPANANPWGNVVTSRGGTAFVPCVGVHSVLRADAAVCGGRAGMPLGRGGVRFALRGAGESRGQMGLKMQRGGPEQPDLFARLSPKQLGGVSELRDGLNQLHLQRDSAVEDVKRKMRAASYDFGAQDWRGLFAAYDTDRSGGLDFHEFMSVCRKMGVQPTHLSDDELWIVFEEVDATRRGIIEVTDFSRWLSGASPEYQAAPAGERMEGWTYGGSYGSANPLLNMPVPEEIIADNEKPPPLSAASVRAAGAAALARARAETSEESASPARAARKGRGWGKGKLDGLVGEVGVLLDGVVEEQLRDLVYFLSNEVGLSKQRVMGLAIAHPAFFQHNLDKEIRPRVDYLREFGVPASKVGNVLVGFPGIVRVSLDRVEDTMSFLESLGMPLHSIGKCVGQHPQLLGLGAQSNLQPTVEFLTNECRIPREKVGGLIASFPTVLAYSIETTLKPRLDYILNDLNVPKHKLAVLILKFPQLLGLAVETNMQPTVAYMVKELGVQEREISKIIQQHPQLLGLSVEGNLKPKVSFLLDDIGVPRERLPKIIASFPTLLSLSTESNLRPKLEYLTTEGGFSREDLMKAPNLLAYSLNQRIRPRVEFIRANGIEMALHSILCLSNAAFADRFDGFETPAASS</sequence>
<dbReference type="SMART" id="SM00733">
    <property type="entry name" value="Mterf"/>
    <property type="match status" value="8"/>
</dbReference>
<dbReference type="AlphaFoldDB" id="A0A6T8NSR6"/>
<keyword evidence="2" id="KW-0809">Transit peptide</keyword>
<accession>A0A6T8NSR6</accession>
<evidence type="ECO:0000256" key="2">
    <source>
        <dbReference type="ARBA" id="ARBA00022946"/>
    </source>
</evidence>
<dbReference type="InterPro" id="IPR038538">
    <property type="entry name" value="MTERF_sf"/>
</dbReference>
<proteinExistence type="inferred from homology"/>
<dbReference type="InterPro" id="IPR003690">
    <property type="entry name" value="MTERF"/>
</dbReference>
<dbReference type="Pfam" id="PF13499">
    <property type="entry name" value="EF-hand_7"/>
    <property type="match status" value="1"/>
</dbReference>
<organism evidence="5">
    <name type="scientific">Hemiselmis andersenii</name>
    <name type="common">Cryptophyte alga</name>
    <dbReference type="NCBI Taxonomy" id="464988"/>
    <lineage>
        <taxon>Eukaryota</taxon>
        <taxon>Cryptophyceae</taxon>
        <taxon>Cryptomonadales</taxon>
        <taxon>Hemiselmidaceae</taxon>
        <taxon>Hemiselmis</taxon>
    </lineage>
</organism>
<dbReference type="CDD" id="cd00051">
    <property type="entry name" value="EFh"/>
    <property type="match status" value="1"/>
</dbReference>
<feature type="domain" description="EF-hand" evidence="4">
    <location>
        <begin position="164"/>
        <end position="199"/>
    </location>
</feature>
<dbReference type="PANTHER" id="PTHR13068:SF112">
    <property type="entry name" value="TRANSCRIPTION TERMINATION FACTOR 3, MITOCHONDRIAL"/>
    <property type="match status" value="1"/>
</dbReference>
<comment type="similarity">
    <text evidence="1">Belongs to the mTERF family.</text>
</comment>
<gene>
    <name evidence="5" type="ORF">HAND1043_LOCUS18619</name>
</gene>
<feature type="region of interest" description="Disordered" evidence="3">
    <location>
        <begin position="299"/>
        <end position="318"/>
    </location>
</feature>
<dbReference type="EMBL" id="HBFK01030626">
    <property type="protein sequence ID" value="CAD8752113.1"/>
    <property type="molecule type" value="Transcribed_RNA"/>
</dbReference>
<evidence type="ECO:0000256" key="3">
    <source>
        <dbReference type="SAM" id="MobiDB-lite"/>
    </source>
</evidence>
<dbReference type="SMART" id="SM00054">
    <property type="entry name" value="EFh"/>
    <property type="match status" value="1"/>
</dbReference>
<dbReference type="InterPro" id="IPR002048">
    <property type="entry name" value="EF_hand_dom"/>
</dbReference>
<dbReference type="GO" id="GO:0003676">
    <property type="term" value="F:nucleic acid binding"/>
    <property type="evidence" value="ECO:0007669"/>
    <property type="project" value="InterPro"/>
</dbReference>
<evidence type="ECO:0000313" key="5">
    <source>
        <dbReference type="EMBL" id="CAD8752113.1"/>
    </source>
</evidence>
<evidence type="ECO:0000259" key="4">
    <source>
        <dbReference type="PROSITE" id="PS50222"/>
    </source>
</evidence>
<dbReference type="GO" id="GO:0005509">
    <property type="term" value="F:calcium ion binding"/>
    <property type="evidence" value="ECO:0007669"/>
    <property type="project" value="InterPro"/>
</dbReference>
<dbReference type="PROSITE" id="PS50222">
    <property type="entry name" value="EF_HAND_2"/>
    <property type="match status" value="1"/>
</dbReference>
<protein>
    <recommendedName>
        <fullName evidence="4">EF-hand domain-containing protein</fullName>
    </recommendedName>
</protein>
<dbReference type="SUPFAM" id="SSF47473">
    <property type="entry name" value="EF-hand"/>
    <property type="match status" value="1"/>
</dbReference>
<dbReference type="InterPro" id="IPR011992">
    <property type="entry name" value="EF-hand-dom_pair"/>
</dbReference>
<name>A0A6T8NSR6_HEMAN</name>
<reference evidence="5" key="1">
    <citation type="submission" date="2021-01" db="EMBL/GenBank/DDBJ databases">
        <authorList>
            <person name="Corre E."/>
            <person name="Pelletier E."/>
            <person name="Niang G."/>
            <person name="Scheremetjew M."/>
            <person name="Finn R."/>
            <person name="Kale V."/>
            <person name="Holt S."/>
            <person name="Cochrane G."/>
            <person name="Meng A."/>
            <person name="Brown T."/>
            <person name="Cohen L."/>
        </authorList>
    </citation>
    <scope>NUCLEOTIDE SEQUENCE</scope>
    <source>
        <strain evidence="5">CCMP441</strain>
    </source>
</reference>
<evidence type="ECO:0000256" key="1">
    <source>
        <dbReference type="ARBA" id="ARBA00007692"/>
    </source>
</evidence>
<dbReference type="Pfam" id="PF02536">
    <property type="entry name" value="mTERF"/>
    <property type="match status" value="2"/>
</dbReference>
<dbReference type="PANTHER" id="PTHR13068">
    <property type="entry name" value="CGI-12 PROTEIN-RELATED"/>
    <property type="match status" value="1"/>
</dbReference>